<accession>A0AA38S7F5</accession>
<evidence type="ECO:0000256" key="8">
    <source>
        <dbReference type="ARBA" id="ARBA00023277"/>
    </source>
</evidence>
<evidence type="ECO:0000256" key="1">
    <source>
        <dbReference type="ARBA" id="ARBA00004613"/>
    </source>
</evidence>
<sequence length="439" mass="47723">MAPFSIAKLLLVSQLALEVVAATSLPFPVPRSPSNSGKVCTVTPLGCRKDDTPQILKAFEECNNGGTVVFPEGRRFWIASRMNPVVSDVTVEWRGLWQFSDNLNYWRNNSYPIAFQNHAAGFVFSGERIHINGYGTGGINGSGNAWYNAEEGTTQPGRPMPFVFWNASDVMVQHFYVKDSPLWAINIMNGTSMWFDDIYVNSTAVRAPFGKNWVQNTDGFDTMDAYNIGLTNFVYQGTHNGDDAIAIKPRSYNIFCQNLTIHGGNGVAIGSLGQYLEDSSVVNVVVKDVKVLTNNNDMHNSAYIKTWIGEQTFQSGYESGNQPRGGGWGIVNNLRFENFYVEGAAGGPSITQDNGNNGSFSGTSNMLISNIAFVNFTGYLSTTNNRTASVSCSTRNPCYNIDFENINLAPKQGAPAVSAQGTCKYQAPGGVHGLTGSGC</sequence>
<dbReference type="Gene3D" id="2.160.20.10">
    <property type="entry name" value="Single-stranded right-handed beta-helix, Pectin lyase-like"/>
    <property type="match status" value="1"/>
</dbReference>
<dbReference type="InterPro" id="IPR000743">
    <property type="entry name" value="Glyco_hydro_28"/>
</dbReference>
<keyword evidence="8" id="KW-0119">Carbohydrate metabolism</keyword>
<reference evidence="17" key="1">
    <citation type="submission" date="2022-07" db="EMBL/GenBank/DDBJ databases">
        <title>Fungi with potential for degradation of polypropylene.</title>
        <authorList>
            <person name="Gostincar C."/>
        </authorList>
    </citation>
    <scope>NUCLEOTIDE SEQUENCE</scope>
    <source>
        <strain evidence="17">EXF-13287</strain>
    </source>
</reference>
<evidence type="ECO:0000256" key="5">
    <source>
        <dbReference type="ARBA" id="ARBA00022801"/>
    </source>
</evidence>
<comment type="function">
    <text evidence="12">Specific in hydrolyzing the terminal glycosidic bond of polygalacturonic acid and oligogalacturonates.</text>
</comment>
<organism evidence="17 18">
    <name type="scientific">Coniochaeta hoffmannii</name>
    <dbReference type="NCBI Taxonomy" id="91930"/>
    <lineage>
        <taxon>Eukaryota</taxon>
        <taxon>Fungi</taxon>
        <taxon>Dikarya</taxon>
        <taxon>Ascomycota</taxon>
        <taxon>Pezizomycotina</taxon>
        <taxon>Sordariomycetes</taxon>
        <taxon>Sordariomycetidae</taxon>
        <taxon>Coniochaetales</taxon>
        <taxon>Coniochaetaceae</taxon>
        <taxon>Coniochaeta</taxon>
    </lineage>
</organism>
<dbReference type="PANTHER" id="PTHR31736:SF12">
    <property type="entry name" value="EXO-POLYGALACTURONASE, PUTATIVE-RELATED"/>
    <property type="match status" value="1"/>
</dbReference>
<evidence type="ECO:0000313" key="17">
    <source>
        <dbReference type="EMBL" id="KAJ9162288.1"/>
    </source>
</evidence>
<keyword evidence="9 15" id="KW-0326">Glycosidase</keyword>
<keyword evidence="11" id="KW-0624">Polysaccharide degradation</keyword>
<protein>
    <recommendedName>
        <fullName evidence="13">galacturonan 1,4-alpha-galacturonidase</fullName>
        <ecNumber evidence="13">3.2.1.67</ecNumber>
    </recommendedName>
</protein>
<evidence type="ECO:0000256" key="7">
    <source>
        <dbReference type="ARBA" id="ARBA00023180"/>
    </source>
</evidence>
<gene>
    <name evidence="17" type="ORF">NKR19_g1464</name>
</gene>
<feature type="signal peptide" evidence="16">
    <location>
        <begin position="1"/>
        <end position="22"/>
    </location>
</feature>
<comment type="catalytic activity">
    <reaction evidence="14">
        <text>[(1-&gt;4)-alpha-D-galacturonosyl](n) + H2O = alpha-D-galacturonate + [(1-&gt;4)-alpha-D-galacturonosyl](n-1)</text>
        <dbReference type="Rhea" id="RHEA:14117"/>
        <dbReference type="Rhea" id="RHEA-COMP:14570"/>
        <dbReference type="Rhea" id="RHEA-COMP:14572"/>
        <dbReference type="ChEBI" id="CHEBI:15377"/>
        <dbReference type="ChEBI" id="CHEBI:58658"/>
        <dbReference type="ChEBI" id="CHEBI:140523"/>
        <dbReference type="EC" id="3.2.1.67"/>
    </reaction>
</comment>
<keyword evidence="6" id="KW-1015">Disulfide bond</keyword>
<feature type="chain" id="PRO_5041225229" description="galacturonan 1,4-alpha-galacturonidase" evidence="16">
    <location>
        <begin position="23"/>
        <end position="439"/>
    </location>
</feature>
<evidence type="ECO:0000256" key="3">
    <source>
        <dbReference type="ARBA" id="ARBA00022525"/>
    </source>
</evidence>
<keyword evidence="7" id="KW-0325">Glycoprotein</keyword>
<evidence type="ECO:0000256" key="2">
    <source>
        <dbReference type="ARBA" id="ARBA00008834"/>
    </source>
</evidence>
<dbReference type="GO" id="GO:0000272">
    <property type="term" value="P:polysaccharide catabolic process"/>
    <property type="evidence" value="ECO:0007669"/>
    <property type="project" value="UniProtKB-KW"/>
</dbReference>
<dbReference type="GO" id="GO:0004650">
    <property type="term" value="F:polygalacturonase activity"/>
    <property type="evidence" value="ECO:0007669"/>
    <property type="project" value="InterPro"/>
</dbReference>
<comment type="subcellular location">
    <subcellularLocation>
        <location evidence="1">Secreted</location>
    </subcellularLocation>
</comment>
<dbReference type="Pfam" id="PF00295">
    <property type="entry name" value="Glyco_hydro_28"/>
    <property type="match status" value="1"/>
</dbReference>
<evidence type="ECO:0000256" key="10">
    <source>
        <dbReference type="ARBA" id="ARBA00023316"/>
    </source>
</evidence>
<dbReference type="SUPFAM" id="SSF51126">
    <property type="entry name" value="Pectin lyase-like"/>
    <property type="match status" value="1"/>
</dbReference>
<keyword evidence="17" id="KW-0456">Lyase</keyword>
<dbReference type="InterPro" id="IPR011050">
    <property type="entry name" value="Pectin_lyase_fold/virulence"/>
</dbReference>
<name>A0AA38S7F5_9PEZI</name>
<dbReference type="EMBL" id="JANBVN010000013">
    <property type="protein sequence ID" value="KAJ9162288.1"/>
    <property type="molecule type" value="Genomic_DNA"/>
</dbReference>
<dbReference type="Proteomes" id="UP001174691">
    <property type="component" value="Unassembled WGS sequence"/>
</dbReference>
<evidence type="ECO:0000256" key="16">
    <source>
        <dbReference type="SAM" id="SignalP"/>
    </source>
</evidence>
<keyword evidence="4 16" id="KW-0732">Signal</keyword>
<dbReference type="PANTHER" id="PTHR31736">
    <property type="match status" value="1"/>
</dbReference>
<evidence type="ECO:0000313" key="18">
    <source>
        <dbReference type="Proteomes" id="UP001174691"/>
    </source>
</evidence>
<evidence type="ECO:0000256" key="9">
    <source>
        <dbReference type="ARBA" id="ARBA00023295"/>
    </source>
</evidence>
<dbReference type="GO" id="GO:0016829">
    <property type="term" value="F:lyase activity"/>
    <property type="evidence" value="ECO:0007669"/>
    <property type="project" value="UniProtKB-KW"/>
</dbReference>
<dbReference type="InterPro" id="IPR012334">
    <property type="entry name" value="Pectin_lyas_fold"/>
</dbReference>
<evidence type="ECO:0000256" key="4">
    <source>
        <dbReference type="ARBA" id="ARBA00022729"/>
    </source>
</evidence>
<evidence type="ECO:0000256" key="15">
    <source>
        <dbReference type="RuleBase" id="RU361169"/>
    </source>
</evidence>
<dbReference type="GO" id="GO:0047911">
    <property type="term" value="F:galacturan 1,4-alpha-galacturonidase activity"/>
    <property type="evidence" value="ECO:0007669"/>
    <property type="project" value="UniProtKB-EC"/>
</dbReference>
<evidence type="ECO:0000256" key="13">
    <source>
        <dbReference type="ARBA" id="ARBA00038933"/>
    </source>
</evidence>
<comment type="similarity">
    <text evidence="2 15">Belongs to the glycosyl hydrolase 28 family.</text>
</comment>
<evidence type="ECO:0000256" key="12">
    <source>
        <dbReference type="ARBA" id="ARBA00037312"/>
    </source>
</evidence>
<comment type="caution">
    <text evidence="17">The sequence shown here is derived from an EMBL/GenBank/DDBJ whole genome shotgun (WGS) entry which is preliminary data.</text>
</comment>
<keyword evidence="10" id="KW-0961">Cell wall biogenesis/degradation</keyword>
<evidence type="ECO:0000256" key="11">
    <source>
        <dbReference type="ARBA" id="ARBA00023326"/>
    </source>
</evidence>
<evidence type="ECO:0000256" key="14">
    <source>
        <dbReference type="ARBA" id="ARBA00048766"/>
    </source>
</evidence>
<evidence type="ECO:0000256" key="6">
    <source>
        <dbReference type="ARBA" id="ARBA00023157"/>
    </source>
</evidence>
<proteinExistence type="inferred from homology"/>
<dbReference type="AlphaFoldDB" id="A0AA38S7F5"/>
<dbReference type="GO" id="GO:0071555">
    <property type="term" value="P:cell wall organization"/>
    <property type="evidence" value="ECO:0007669"/>
    <property type="project" value="UniProtKB-KW"/>
</dbReference>
<keyword evidence="18" id="KW-1185">Reference proteome</keyword>
<dbReference type="EC" id="3.2.1.67" evidence="13"/>
<keyword evidence="5 15" id="KW-0378">Hydrolase</keyword>
<keyword evidence="3" id="KW-0964">Secreted</keyword>
<dbReference type="GO" id="GO:0005576">
    <property type="term" value="C:extracellular region"/>
    <property type="evidence" value="ECO:0007669"/>
    <property type="project" value="UniProtKB-SubCell"/>
</dbReference>